<evidence type="ECO:0000256" key="1">
    <source>
        <dbReference type="SAM" id="MobiDB-lite"/>
    </source>
</evidence>
<accession>A0A085MCL2</accession>
<protein>
    <submittedName>
        <fullName evidence="2">Uncharacterized protein</fullName>
    </submittedName>
</protein>
<reference evidence="2 3" key="1">
    <citation type="journal article" date="2014" name="Nat. Genet.">
        <title>Genome and transcriptome of the porcine whipworm Trichuris suis.</title>
        <authorList>
            <person name="Jex A.R."/>
            <person name="Nejsum P."/>
            <person name="Schwarz E.M."/>
            <person name="Hu L."/>
            <person name="Young N.D."/>
            <person name="Hall R.S."/>
            <person name="Korhonen P.K."/>
            <person name="Liao S."/>
            <person name="Thamsborg S."/>
            <person name="Xia J."/>
            <person name="Xu P."/>
            <person name="Wang S."/>
            <person name="Scheerlinck J.P."/>
            <person name="Hofmann A."/>
            <person name="Sternberg P.W."/>
            <person name="Wang J."/>
            <person name="Gasser R.B."/>
        </authorList>
    </citation>
    <scope>NUCLEOTIDE SEQUENCE [LARGE SCALE GENOMIC DNA]</scope>
    <source>
        <strain evidence="2">DCEP-RM93M</strain>
    </source>
</reference>
<proteinExistence type="predicted"/>
<evidence type="ECO:0000313" key="3">
    <source>
        <dbReference type="Proteomes" id="UP000030764"/>
    </source>
</evidence>
<feature type="compositionally biased region" description="Polar residues" evidence="1">
    <location>
        <begin position="26"/>
        <end position="39"/>
    </location>
</feature>
<name>A0A085MCL2_9BILA</name>
<dbReference type="EMBL" id="KL363203">
    <property type="protein sequence ID" value="KFD54958.1"/>
    <property type="molecule type" value="Genomic_DNA"/>
</dbReference>
<gene>
    <name evidence="2" type="ORF">M513_04140</name>
</gene>
<dbReference type="Proteomes" id="UP000030764">
    <property type="component" value="Unassembled WGS sequence"/>
</dbReference>
<dbReference type="AlphaFoldDB" id="A0A085MCL2"/>
<keyword evidence="3" id="KW-1185">Reference proteome</keyword>
<sequence length="75" mass="8471">MCRSPDWSATHASPCTVTCLFNSGNIPMNPNSSSETDNCAEQARRSDGPLKQQQNQFAKVNEVPFSKMQRNLRRR</sequence>
<evidence type="ECO:0000313" key="2">
    <source>
        <dbReference type="EMBL" id="KFD54958.1"/>
    </source>
</evidence>
<feature type="region of interest" description="Disordered" evidence="1">
    <location>
        <begin position="26"/>
        <end position="75"/>
    </location>
</feature>
<organism evidence="2 3">
    <name type="scientific">Trichuris suis</name>
    <name type="common">pig whipworm</name>
    <dbReference type="NCBI Taxonomy" id="68888"/>
    <lineage>
        <taxon>Eukaryota</taxon>
        <taxon>Metazoa</taxon>
        <taxon>Ecdysozoa</taxon>
        <taxon>Nematoda</taxon>
        <taxon>Enoplea</taxon>
        <taxon>Dorylaimia</taxon>
        <taxon>Trichinellida</taxon>
        <taxon>Trichuridae</taxon>
        <taxon>Trichuris</taxon>
    </lineage>
</organism>